<dbReference type="AlphaFoldDB" id="A0A5S3YZG6"/>
<gene>
    <name evidence="1" type="ORF">CWB73_00495</name>
</gene>
<evidence type="ECO:0000313" key="1">
    <source>
        <dbReference type="EMBL" id="TMP84179.1"/>
    </source>
</evidence>
<name>A0A5S3YZG6_9GAMM</name>
<evidence type="ECO:0000313" key="2">
    <source>
        <dbReference type="Proteomes" id="UP000307362"/>
    </source>
</evidence>
<dbReference type="RefSeq" id="WP_138565954.1">
    <property type="nucleotide sequence ID" value="NZ_PNCM01000002.1"/>
</dbReference>
<proteinExistence type="predicted"/>
<sequence length="281" mass="30886">MSDIPNITSVVNSATELLDDIRGGAITRMKAQHEQALDNFGDEKAQKLSEFNNQKTSALNDLANRANAVIESVESHLAESQDQQTHMRLTKNQALIPSPDGSFPLHWTKGHIKAAKIIETVESGTPVNERSHTAREFLSAINCDVQYFAGRFHIWELEINPHRVNSGGQQLESYFLYQSVRYSSAITMAAVVKHISGVIPSRFFCEELQANAPAKLCGVNIGIGSTRNSYLNTTSQVHGQHVPLSETTVIQIALPAVVTGNVDIKQGAWGQFPFIGEQAYD</sequence>
<dbReference type="EMBL" id="PNCM01000002">
    <property type="protein sequence ID" value="TMP84179.1"/>
    <property type="molecule type" value="Genomic_DNA"/>
</dbReference>
<dbReference type="OrthoDB" id="6297482at2"/>
<organism evidence="1 2">
    <name type="scientific">Pseudoalteromonas phenolica</name>
    <dbReference type="NCBI Taxonomy" id="161398"/>
    <lineage>
        <taxon>Bacteria</taxon>
        <taxon>Pseudomonadati</taxon>
        <taxon>Pseudomonadota</taxon>
        <taxon>Gammaproteobacteria</taxon>
        <taxon>Alteromonadales</taxon>
        <taxon>Pseudoalteromonadaceae</taxon>
        <taxon>Pseudoalteromonas</taxon>
    </lineage>
</organism>
<reference evidence="2" key="2">
    <citation type="submission" date="2019-06" db="EMBL/GenBank/DDBJ databases">
        <title>Co-occurence of chitin degradation, pigmentation and bioactivity in marine Pseudoalteromonas.</title>
        <authorList>
            <person name="Sonnenschein E.C."/>
            <person name="Bech P.K."/>
        </authorList>
    </citation>
    <scope>NUCLEOTIDE SEQUENCE [LARGE SCALE GENOMIC DNA]</scope>
    <source>
        <strain evidence="2">S1189</strain>
    </source>
</reference>
<protein>
    <submittedName>
        <fullName evidence="1">Uncharacterized protein</fullName>
    </submittedName>
</protein>
<dbReference type="Proteomes" id="UP000307362">
    <property type="component" value="Unassembled WGS sequence"/>
</dbReference>
<comment type="caution">
    <text evidence="1">The sequence shown here is derived from an EMBL/GenBank/DDBJ whole genome shotgun (WGS) entry which is preliminary data.</text>
</comment>
<accession>A0A5S3YZG6</accession>
<reference evidence="1 2" key="1">
    <citation type="submission" date="2017-12" db="EMBL/GenBank/DDBJ databases">
        <authorList>
            <person name="Paulsen S."/>
            <person name="Gram L.K."/>
        </authorList>
    </citation>
    <scope>NUCLEOTIDE SEQUENCE [LARGE SCALE GENOMIC DNA]</scope>
    <source>
        <strain evidence="1 2">S1189</strain>
    </source>
</reference>